<protein>
    <submittedName>
        <fullName evidence="1">Uncharacterized protein</fullName>
    </submittedName>
</protein>
<organism evidence="1 2">
    <name type="scientific">Piscirickettsia salmonis</name>
    <dbReference type="NCBI Taxonomy" id="1238"/>
    <lineage>
        <taxon>Bacteria</taxon>
        <taxon>Pseudomonadati</taxon>
        <taxon>Pseudomonadota</taxon>
        <taxon>Gammaproteobacteria</taxon>
        <taxon>Thiotrichales</taxon>
        <taxon>Piscirickettsiaceae</taxon>
        <taxon>Piscirickettsia</taxon>
    </lineage>
</organism>
<keyword evidence="2" id="KW-1185">Reference proteome</keyword>
<dbReference type="Pfam" id="PF02592">
    <property type="entry name" value="Vut_1"/>
    <property type="match status" value="1"/>
</dbReference>
<dbReference type="AlphaFoldDB" id="A0A9Q6LWQ8"/>
<dbReference type="Proteomes" id="UP000422232">
    <property type="component" value="Chromosome"/>
</dbReference>
<proteinExistence type="predicted"/>
<evidence type="ECO:0000313" key="2">
    <source>
        <dbReference type="Proteomes" id="UP000422232"/>
    </source>
</evidence>
<sequence>MIGKHLKKEVHISAISLLMAYMAVKLTCNILFFYHIQLNLGGATLKLTYSAILYPLVYVLMDWMVICYGTIWTMFLILFGVLLDGFSSGMISSTQFITIPHSLGSNELMLTQSVHNLSQGIWSLYWHGLAGSIIAYISELLLFSWLYNRLFNKSFWLSSIASICTTLAIHNAICDYQMFAGSPDRLDLILSNYGVNLIVIIAYTTFISVLRKKFNSSASNQLS</sequence>
<name>A0A9Q6LWQ8_PISSA</name>
<gene>
    <name evidence="1" type="ORF">Psal009_03443</name>
</gene>
<accession>A0A9Q6LWQ8</accession>
<reference evidence="1 2" key="1">
    <citation type="submission" date="2019-04" db="EMBL/GenBank/DDBJ databases">
        <title>Complete genome sequencing of Piscirickettsia salmonis strain Psal-009.</title>
        <authorList>
            <person name="Schober I."/>
            <person name="Bunk B."/>
            <person name="Sproer C."/>
            <person name="Carril G.P."/>
            <person name="Riedel T."/>
            <person name="Flores-Herrera P.A."/>
            <person name="Nourdin-Galindo G."/>
            <person name="Marshall S.H."/>
            <person name="Overmann J."/>
        </authorList>
    </citation>
    <scope>NUCLEOTIDE SEQUENCE [LARGE SCALE GENOMIC DNA]</scope>
    <source>
        <strain evidence="1 2">Psal-009</strain>
    </source>
</reference>
<evidence type="ECO:0000313" key="1">
    <source>
        <dbReference type="EMBL" id="QGO07491.1"/>
    </source>
</evidence>
<dbReference type="InterPro" id="IPR003744">
    <property type="entry name" value="YhhQ"/>
</dbReference>
<dbReference type="EMBL" id="CP038908">
    <property type="protein sequence ID" value="QGO07491.1"/>
    <property type="molecule type" value="Genomic_DNA"/>
</dbReference>